<proteinExistence type="predicted"/>
<evidence type="ECO:0000256" key="3">
    <source>
        <dbReference type="ARBA" id="ARBA00022722"/>
    </source>
</evidence>
<evidence type="ECO:0000256" key="2">
    <source>
        <dbReference type="ARBA" id="ARBA00022695"/>
    </source>
</evidence>
<evidence type="ECO:0000313" key="10">
    <source>
        <dbReference type="Proteomes" id="UP000186955"/>
    </source>
</evidence>
<evidence type="ECO:0000256" key="4">
    <source>
        <dbReference type="ARBA" id="ARBA00022759"/>
    </source>
</evidence>
<evidence type="ECO:0000256" key="7">
    <source>
        <dbReference type="SAM" id="MobiDB-lite"/>
    </source>
</evidence>
<evidence type="ECO:0000313" key="9">
    <source>
        <dbReference type="EMBL" id="OKO99444.1"/>
    </source>
</evidence>
<feature type="region of interest" description="Disordered" evidence="7">
    <location>
        <begin position="191"/>
        <end position="219"/>
    </location>
</feature>
<dbReference type="Pfam" id="PF17917">
    <property type="entry name" value="RT_RNaseH"/>
    <property type="match status" value="1"/>
</dbReference>
<keyword evidence="6" id="KW-0695">RNA-directed DNA polymerase</keyword>
<keyword evidence="3" id="KW-0540">Nuclease</keyword>
<dbReference type="STRING" id="1316194.A0A1Q5TGU1"/>
<keyword evidence="2" id="KW-0548">Nucleotidyltransferase</keyword>
<dbReference type="SUPFAM" id="SSF56672">
    <property type="entry name" value="DNA/RNA polymerases"/>
    <property type="match status" value="1"/>
</dbReference>
<dbReference type="PANTHER" id="PTHR37984">
    <property type="entry name" value="PROTEIN CBG26694"/>
    <property type="match status" value="1"/>
</dbReference>
<keyword evidence="4" id="KW-0255">Endonuclease</keyword>
<evidence type="ECO:0000256" key="5">
    <source>
        <dbReference type="ARBA" id="ARBA00022801"/>
    </source>
</evidence>
<dbReference type="PANTHER" id="PTHR37984:SF5">
    <property type="entry name" value="PROTEIN NYNRIN-LIKE"/>
    <property type="match status" value="1"/>
</dbReference>
<feature type="compositionally biased region" description="Basic and acidic residues" evidence="7">
    <location>
        <begin position="198"/>
        <end position="213"/>
    </location>
</feature>
<dbReference type="GO" id="GO:0004519">
    <property type="term" value="F:endonuclease activity"/>
    <property type="evidence" value="ECO:0007669"/>
    <property type="project" value="UniProtKB-KW"/>
</dbReference>
<dbReference type="EMBL" id="MNBE01000657">
    <property type="protein sequence ID" value="OKO99444.1"/>
    <property type="molecule type" value="Genomic_DNA"/>
</dbReference>
<feature type="domain" description="Reverse transcriptase" evidence="8">
    <location>
        <begin position="241"/>
        <end position="421"/>
    </location>
</feature>
<dbReference type="Proteomes" id="UP000186955">
    <property type="component" value="Unassembled WGS sequence"/>
</dbReference>
<dbReference type="GO" id="GO:0003964">
    <property type="term" value="F:RNA-directed DNA polymerase activity"/>
    <property type="evidence" value="ECO:0007669"/>
    <property type="project" value="UniProtKB-KW"/>
</dbReference>
<dbReference type="InterPro" id="IPR043128">
    <property type="entry name" value="Rev_trsase/Diguanyl_cyclase"/>
</dbReference>
<accession>A0A1Q5TGU1</accession>
<keyword evidence="1" id="KW-0808">Transferase</keyword>
<evidence type="ECO:0000256" key="6">
    <source>
        <dbReference type="ARBA" id="ARBA00022918"/>
    </source>
</evidence>
<dbReference type="InterPro" id="IPR050951">
    <property type="entry name" value="Retrovirus_Pol_polyprotein"/>
</dbReference>
<dbReference type="Gene3D" id="3.10.10.10">
    <property type="entry name" value="HIV Type 1 Reverse Transcriptase, subunit A, domain 1"/>
    <property type="match status" value="1"/>
</dbReference>
<dbReference type="AlphaFoldDB" id="A0A1Q5TGU1"/>
<keyword evidence="10" id="KW-1185">Reference proteome</keyword>
<reference evidence="9 10" key="1">
    <citation type="submission" date="2016-10" db="EMBL/GenBank/DDBJ databases">
        <title>Genome sequence of the ascomycete fungus Penicillium subrubescens.</title>
        <authorList>
            <person name="De Vries R.P."/>
            <person name="Peng M."/>
            <person name="Dilokpimol A."/>
            <person name="Hilden K."/>
            <person name="Makela M.R."/>
            <person name="Grigoriev I."/>
            <person name="Riley R."/>
            <person name="Granchi Z."/>
        </authorList>
    </citation>
    <scope>NUCLEOTIDE SEQUENCE [LARGE SCALE GENOMIC DNA]</scope>
    <source>
        <strain evidence="9 10">CBS 132785</strain>
    </source>
</reference>
<dbReference type="InterPro" id="IPR041373">
    <property type="entry name" value="RT_RNaseH"/>
</dbReference>
<dbReference type="Gene3D" id="3.30.70.270">
    <property type="match status" value="2"/>
</dbReference>
<dbReference type="PROSITE" id="PS50878">
    <property type="entry name" value="RT_POL"/>
    <property type="match status" value="1"/>
</dbReference>
<dbReference type="InterPro" id="IPR043502">
    <property type="entry name" value="DNA/RNA_pol_sf"/>
</dbReference>
<sequence length="755" mass="86997">MLEQQASPAATTTTTNEEQATPARSAAESVPIPPRTETIHRPKPRLPDPKPFGGSTSDWPTWRISIENKLSVDGEAIGSPQDQFIYVFSRLEKLAWKNTGTFVKLRRNTGEPQALLDFLESIYGDPNIKARAARRLHQIRQPEDMSFSRFLPRLEKEFADADALEWHDEAKRQILLSALNKTMTNAQQLADQLPPHRPGIDHKIPLKRDRNGVEEPPPYGPLYGMNKEELLYLRKTLTDLLGKNFIRVSQSPAAAPILLVRKPGGGVRFCVDYRGLNERTVKDRYPLPLIRETLRNMGHARWFTKLDIIAAFHKIRVHPGEEWKTAFRTRYGLYEWNVTPFGLTGAPATFQRYINQTLREYLDDFVSAYVDDIIIYTNGTLADHRRKVGDVLQKLMDAGLQCDIAKSEFEQESVKYLGFIVEAGKGIHVDPKKVEAIRAWERPKSIRDVRSFIGFANFYRPFIPRFADLSAPLTRLMKKDAFFKWDDDCQLAFIELKELFINAPILAHFEEDRQTVVETDASGWATGAVLSQYGPDGQLRPCAYLSQKLSPAESNYEIHDKELLAIIRALREWRPELKMVPRFTIVTDHKNLRYFGKAQHLNERQMRWADLLTEFDFDLRYRPGKLAVRPDALSRRSQDMPQSITDERLSNRFRVLLKRVKVKTGRLDPRSADDQSNEEIDFERNIPLFEEEELQVEWKRARASDSIYQRITHALLTGERRIAAETNIKTSLSDESGPKYQWTLSQSCHPLDPQE</sequence>
<feature type="compositionally biased region" description="Basic and acidic residues" evidence="7">
    <location>
        <begin position="37"/>
        <end position="48"/>
    </location>
</feature>
<evidence type="ECO:0000256" key="1">
    <source>
        <dbReference type="ARBA" id="ARBA00022679"/>
    </source>
</evidence>
<evidence type="ECO:0000259" key="8">
    <source>
        <dbReference type="PROSITE" id="PS50878"/>
    </source>
</evidence>
<dbReference type="InterPro" id="IPR000477">
    <property type="entry name" value="RT_dom"/>
</dbReference>
<keyword evidence="5" id="KW-0378">Hydrolase</keyword>
<feature type="region of interest" description="Disordered" evidence="7">
    <location>
        <begin position="1"/>
        <end position="58"/>
    </location>
</feature>
<comment type="caution">
    <text evidence="9">The sequence shown here is derived from an EMBL/GenBank/DDBJ whole genome shotgun (WGS) entry which is preliminary data.</text>
</comment>
<protein>
    <submittedName>
        <fullName evidence="9">Transposon Tf2-1 polyprotein</fullName>
    </submittedName>
</protein>
<organism evidence="9 10">
    <name type="scientific">Penicillium subrubescens</name>
    <dbReference type="NCBI Taxonomy" id="1316194"/>
    <lineage>
        <taxon>Eukaryota</taxon>
        <taxon>Fungi</taxon>
        <taxon>Dikarya</taxon>
        <taxon>Ascomycota</taxon>
        <taxon>Pezizomycotina</taxon>
        <taxon>Eurotiomycetes</taxon>
        <taxon>Eurotiomycetidae</taxon>
        <taxon>Eurotiales</taxon>
        <taxon>Aspergillaceae</taxon>
        <taxon>Penicillium</taxon>
    </lineage>
</organism>
<dbReference type="Pfam" id="PF00078">
    <property type="entry name" value="RVT_1"/>
    <property type="match status" value="1"/>
</dbReference>
<gene>
    <name evidence="9" type="ORF">PENSUB_8428</name>
</gene>
<feature type="compositionally biased region" description="Low complexity" evidence="7">
    <location>
        <begin position="1"/>
        <end position="23"/>
    </location>
</feature>
<dbReference type="GO" id="GO:0016787">
    <property type="term" value="F:hydrolase activity"/>
    <property type="evidence" value="ECO:0007669"/>
    <property type="project" value="UniProtKB-KW"/>
</dbReference>
<feature type="region of interest" description="Disordered" evidence="7">
    <location>
        <begin position="732"/>
        <end position="755"/>
    </location>
</feature>
<dbReference type="CDD" id="cd09274">
    <property type="entry name" value="RNase_HI_RT_Ty3"/>
    <property type="match status" value="1"/>
</dbReference>
<dbReference type="CDD" id="cd01647">
    <property type="entry name" value="RT_LTR"/>
    <property type="match status" value="1"/>
</dbReference>
<name>A0A1Q5TGU1_9EURO</name>
<dbReference type="FunFam" id="3.30.70.270:FF:000026">
    <property type="entry name" value="Transposon Ty3-G Gag-Pol polyprotein"/>
    <property type="match status" value="1"/>
</dbReference>